<organism evidence="2 3">
    <name type="scientific">Tagetes erecta</name>
    <name type="common">African marigold</name>
    <dbReference type="NCBI Taxonomy" id="13708"/>
    <lineage>
        <taxon>Eukaryota</taxon>
        <taxon>Viridiplantae</taxon>
        <taxon>Streptophyta</taxon>
        <taxon>Embryophyta</taxon>
        <taxon>Tracheophyta</taxon>
        <taxon>Spermatophyta</taxon>
        <taxon>Magnoliopsida</taxon>
        <taxon>eudicotyledons</taxon>
        <taxon>Gunneridae</taxon>
        <taxon>Pentapetalae</taxon>
        <taxon>asterids</taxon>
        <taxon>campanulids</taxon>
        <taxon>Asterales</taxon>
        <taxon>Asteraceae</taxon>
        <taxon>Asteroideae</taxon>
        <taxon>Heliantheae alliance</taxon>
        <taxon>Tageteae</taxon>
        <taxon>Tagetes</taxon>
    </lineage>
</organism>
<keyword evidence="3" id="KW-1185">Reference proteome</keyword>
<evidence type="ECO:0000313" key="3">
    <source>
        <dbReference type="Proteomes" id="UP001229421"/>
    </source>
</evidence>
<evidence type="ECO:0000313" key="2">
    <source>
        <dbReference type="EMBL" id="KAK1418591.1"/>
    </source>
</evidence>
<dbReference type="Proteomes" id="UP001229421">
    <property type="component" value="Unassembled WGS sequence"/>
</dbReference>
<keyword evidence="1" id="KW-0472">Membrane</keyword>
<keyword evidence="1" id="KW-0812">Transmembrane</keyword>
<gene>
    <name evidence="2" type="ORF">QVD17_27736</name>
</gene>
<evidence type="ECO:0000256" key="1">
    <source>
        <dbReference type="SAM" id="Phobius"/>
    </source>
</evidence>
<comment type="caution">
    <text evidence="2">The sequence shown here is derived from an EMBL/GenBank/DDBJ whole genome shotgun (WGS) entry which is preliminary data.</text>
</comment>
<reference evidence="2" key="1">
    <citation type="journal article" date="2023" name="bioRxiv">
        <title>Improved chromosome-level genome assembly for marigold (Tagetes erecta).</title>
        <authorList>
            <person name="Jiang F."/>
            <person name="Yuan L."/>
            <person name="Wang S."/>
            <person name="Wang H."/>
            <person name="Xu D."/>
            <person name="Wang A."/>
            <person name="Fan W."/>
        </authorList>
    </citation>
    <scope>NUCLEOTIDE SEQUENCE</scope>
    <source>
        <strain evidence="2">WSJ</strain>
        <tissue evidence="2">Leaf</tissue>
    </source>
</reference>
<keyword evidence="1" id="KW-1133">Transmembrane helix</keyword>
<accession>A0AAD8NS14</accession>
<dbReference type="EMBL" id="JAUHHV010000007">
    <property type="protein sequence ID" value="KAK1418591.1"/>
    <property type="molecule type" value="Genomic_DNA"/>
</dbReference>
<dbReference type="AlphaFoldDB" id="A0AAD8NS14"/>
<proteinExistence type="predicted"/>
<sequence>MSVLFFFFSTLTSILIIIMNFLKLCQIQISRQKEESSCCGEDIVNKTVKLTIQNMRRDTQKVFKMTPHDKQVMMFSANLARRFAPSAKNLCNRLG</sequence>
<name>A0AAD8NS14_TARER</name>
<feature type="transmembrane region" description="Helical" evidence="1">
    <location>
        <begin position="6"/>
        <end position="25"/>
    </location>
</feature>
<protein>
    <submittedName>
        <fullName evidence="2">Uncharacterized protein</fullName>
    </submittedName>
</protein>